<sequence>MLDVKDLGEVCNFLSLRVTYCDRQNVYLDQAVYSRSVLEYFGMQDAKGHKTPLVVNNCDKLGVQNEEVQIDPTNFRESIGSLLYLSNSTRPDIMFPVCKLSQHNSNPKIENWADVKHLLRYLKCTEHLAFQYSKKNKPMEVYVDANWENDRVDRKSFSGFVVVLACLVVLLAGNVPNKVEWLYPQLKQSRWP</sequence>
<evidence type="ECO:0000256" key="1">
    <source>
        <dbReference type="SAM" id="Phobius"/>
    </source>
</evidence>
<keyword evidence="1" id="KW-0472">Membrane</keyword>
<gene>
    <name evidence="2" type="ORF">J437_LFUL018591</name>
</gene>
<dbReference type="AlphaFoldDB" id="A0A8K0KQZ7"/>
<reference evidence="2" key="2">
    <citation type="submission" date="2017-10" db="EMBL/GenBank/DDBJ databases">
        <title>Ladona fulva Genome sequencing and assembly.</title>
        <authorList>
            <person name="Murali S."/>
            <person name="Richards S."/>
            <person name="Bandaranaike D."/>
            <person name="Bellair M."/>
            <person name="Blankenburg K."/>
            <person name="Chao H."/>
            <person name="Dinh H."/>
            <person name="Doddapaneni H."/>
            <person name="Dugan-Rocha S."/>
            <person name="Elkadiri S."/>
            <person name="Gnanaolivu R."/>
            <person name="Hernandez B."/>
            <person name="Skinner E."/>
            <person name="Javaid M."/>
            <person name="Lee S."/>
            <person name="Li M."/>
            <person name="Ming W."/>
            <person name="Munidasa M."/>
            <person name="Muniz J."/>
            <person name="Nguyen L."/>
            <person name="Hughes D."/>
            <person name="Osuji N."/>
            <person name="Pu L.-L."/>
            <person name="Puazo M."/>
            <person name="Qu C."/>
            <person name="Quiroz J."/>
            <person name="Raj R."/>
            <person name="Weissenberger G."/>
            <person name="Xin Y."/>
            <person name="Zou X."/>
            <person name="Han Y."/>
            <person name="Worley K."/>
            <person name="Muzny D."/>
            <person name="Gibbs R."/>
        </authorList>
    </citation>
    <scope>NUCLEOTIDE SEQUENCE</scope>
    <source>
        <strain evidence="2">Sampled in the wild</strain>
    </source>
</reference>
<reference evidence="2" key="1">
    <citation type="submission" date="2013-04" db="EMBL/GenBank/DDBJ databases">
        <authorList>
            <person name="Qu J."/>
            <person name="Murali S.C."/>
            <person name="Bandaranaike D."/>
            <person name="Bellair M."/>
            <person name="Blankenburg K."/>
            <person name="Chao H."/>
            <person name="Dinh H."/>
            <person name="Doddapaneni H."/>
            <person name="Downs B."/>
            <person name="Dugan-Rocha S."/>
            <person name="Elkadiri S."/>
            <person name="Gnanaolivu R.D."/>
            <person name="Hernandez B."/>
            <person name="Javaid M."/>
            <person name="Jayaseelan J.C."/>
            <person name="Lee S."/>
            <person name="Li M."/>
            <person name="Ming W."/>
            <person name="Munidasa M."/>
            <person name="Muniz J."/>
            <person name="Nguyen L."/>
            <person name="Ongeri F."/>
            <person name="Osuji N."/>
            <person name="Pu L.-L."/>
            <person name="Puazo M."/>
            <person name="Qu C."/>
            <person name="Quiroz J."/>
            <person name="Raj R."/>
            <person name="Weissenberger G."/>
            <person name="Xin Y."/>
            <person name="Zou X."/>
            <person name="Han Y."/>
            <person name="Richards S."/>
            <person name="Worley K."/>
            <person name="Muzny D."/>
            <person name="Gibbs R."/>
        </authorList>
    </citation>
    <scope>NUCLEOTIDE SEQUENCE</scope>
    <source>
        <strain evidence="2">Sampled in the wild</strain>
    </source>
</reference>
<dbReference type="Proteomes" id="UP000792457">
    <property type="component" value="Unassembled WGS sequence"/>
</dbReference>
<keyword evidence="3" id="KW-1185">Reference proteome</keyword>
<dbReference type="EMBL" id="KZ309436">
    <property type="protein sequence ID" value="KAG8238793.1"/>
    <property type="molecule type" value="Genomic_DNA"/>
</dbReference>
<protein>
    <recommendedName>
        <fullName evidence="4">Mitochondrial protein</fullName>
    </recommendedName>
</protein>
<evidence type="ECO:0000313" key="2">
    <source>
        <dbReference type="EMBL" id="KAG8238793.1"/>
    </source>
</evidence>
<accession>A0A8K0KQZ7</accession>
<keyword evidence="1" id="KW-1133">Transmembrane helix</keyword>
<feature type="transmembrane region" description="Helical" evidence="1">
    <location>
        <begin position="157"/>
        <end position="175"/>
    </location>
</feature>
<organism evidence="2 3">
    <name type="scientific">Ladona fulva</name>
    <name type="common">Scarce chaser dragonfly</name>
    <name type="synonym">Libellula fulva</name>
    <dbReference type="NCBI Taxonomy" id="123851"/>
    <lineage>
        <taxon>Eukaryota</taxon>
        <taxon>Metazoa</taxon>
        <taxon>Ecdysozoa</taxon>
        <taxon>Arthropoda</taxon>
        <taxon>Hexapoda</taxon>
        <taxon>Insecta</taxon>
        <taxon>Pterygota</taxon>
        <taxon>Palaeoptera</taxon>
        <taxon>Odonata</taxon>
        <taxon>Epiprocta</taxon>
        <taxon>Anisoptera</taxon>
        <taxon>Libelluloidea</taxon>
        <taxon>Libellulidae</taxon>
        <taxon>Ladona</taxon>
    </lineage>
</organism>
<evidence type="ECO:0000313" key="3">
    <source>
        <dbReference type="Proteomes" id="UP000792457"/>
    </source>
</evidence>
<proteinExistence type="predicted"/>
<dbReference type="OrthoDB" id="413361at2759"/>
<dbReference type="PANTHER" id="PTHR11439">
    <property type="entry name" value="GAG-POL-RELATED RETROTRANSPOSON"/>
    <property type="match status" value="1"/>
</dbReference>
<keyword evidence="1" id="KW-0812">Transmembrane</keyword>
<dbReference type="PANTHER" id="PTHR11439:SF483">
    <property type="entry name" value="PEPTIDE SYNTHASE GLIP-LIKE, PUTATIVE (AFU_ORTHOLOGUE AFUA_3G12920)-RELATED"/>
    <property type="match status" value="1"/>
</dbReference>
<name>A0A8K0KQZ7_LADFU</name>
<comment type="caution">
    <text evidence="2">The sequence shown here is derived from an EMBL/GenBank/DDBJ whole genome shotgun (WGS) entry which is preliminary data.</text>
</comment>
<evidence type="ECO:0008006" key="4">
    <source>
        <dbReference type="Google" id="ProtNLM"/>
    </source>
</evidence>